<organism evidence="7 8">
    <name type="scientific">Komagataella pastoris</name>
    <name type="common">Yeast</name>
    <name type="synonym">Pichia pastoris</name>
    <dbReference type="NCBI Taxonomy" id="4922"/>
    <lineage>
        <taxon>Eukaryota</taxon>
        <taxon>Fungi</taxon>
        <taxon>Dikarya</taxon>
        <taxon>Ascomycota</taxon>
        <taxon>Saccharomycotina</taxon>
        <taxon>Pichiomycetes</taxon>
        <taxon>Pichiales</taxon>
        <taxon>Pichiaceae</taxon>
        <taxon>Komagataella</taxon>
    </lineage>
</organism>
<dbReference type="GO" id="GO:0031505">
    <property type="term" value="P:fungal-type cell wall organization"/>
    <property type="evidence" value="ECO:0007669"/>
    <property type="project" value="TreeGrafter"/>
</dbReference>
<evidence type="ECO:0000256" key="1">
    <source>
        <dbReference type="ARBA" id="ARBA00004010"/>
    </source>
</evidence>
<evidence type="ECO:0000256" key="3">
    <source>
        <dbReference type="ARBA" id="ARBA00022729"/>
    </source>
</evidence>
<keyword evidence="8" id="KW-1185">Reference proteome</keyword>
<accession>A0A1B2JEH5</accession>
<dbReference type="GO" id="GO:0006078">
    <property type="term" value="P:(1-&gt;6)-beta-D-glucan biosynthetic process"/>
    <property type="evidence" value="ECO:0007669"/>
    <property type="project" value="InterPro"/>
</dbReference>
<dbReference type="GO" id="GO:0042546">
    <property type="term" value="P:cell wall biogenesis"/>
    <property type="evidence" value="ECO:0007669"/>
    <property type="project" value="InterPro"/>
</dbReference>
<dbReference type="Proteomes" id="UP000094565">
    <property type="component" value="Chromosome 3"/>
</dbReference>
<dbReference type="AlphaFoldDB" id="A0A1B2JEH5"/>
<evidence type="ECO:0000313" key="7">
    <source>
        <dbReference type="EMBL" id="ANZ76437.1"/>
    </source>
</evidence>
<protein>
    <submittedName>
        <fullName evidence="7">BA75_03546T0</fullName>
    </submittedName>
</protein>
<dbReference type="PANTHER" id="PTHR28154">
    <property type="entry name" value="CELL WALL SYNTHESIS PROTEIN KNH1-RELATED"/>
    <property type="match status" value="1"/>
</dbReference>
<evidence type="ECO:0000256" key="4">
    <source>
        <dbReference type="SAM" id="SignalP"/>
    </source>
</evidence>
<comment type="function">
    <text evidence="1">Involved in cell wall beta(1-&gt;6) glucan synthesis.</text>
</comment>
<comment type="similarity">
    <text evidence="2">Belongs to the KRE9/KNH1 family.</text>
</comment>
<dbReference type="InterPro" id="IPR018466">
    <property type="entry name" value="Kre9/Knh1-like_N"/>
</dbReference>
<dbReference type="OrthoDB" id="2432613at2759"/>
<feature type="domain" description="Yeast cell wall synthesis Kre9/Knh1 C-terminal" evidence="5">
    <location>
        <begin position="156"/>
        <end position="252"/>
    </location>
</feature>
<dbReference type="PANTHER" id="PTHR28154:SF1">
    <property type="entry name" value="CELL WALL SYNTHESIS PROTEIN KNH1-RELATED"/>
    <property type="match status" value="1"/>
</dbReference>
<dbReference type="EMBL" id="CP014586">
    <property type="protein sequence ID" value="ANZ76437.1"/>
    <property type="molecule type" value="Genomic_DNA"/>
</dbReference>
<dbReference type="Pfam" id="PF05390">
    <property type="entry name" value="Kre9_KNH1_C"/>
    <property type="match status" value="1"/>
</dbReference>
<dbReference type="InterPro" id="IPR045328">
    <property type="entry name" value="Kre9/Knh1"/>
</dbReference>
<evidence type="ECO:0000259" key="6">
    <source>
        <dbReference type="Pfam" id="PF10342"/>
    </source>
</evidence>
<name>A0A1B2JEH5_PICPA</name>
<dbReference type="GO" id="GO:0005576">
    <property type="term" value="C:extracellular region"/>
    <property type="evidence" value="ECO:0007669"/>
    <property type="project" value="TreeGrafter"/>
</dbReference>
<reference evidence="7 8" key="1">
    <citation type="submission" date="2016-02" db="EMBL/GenBank/DDBJ databases">
        <title>Comparative genomic and transcriptomic foundation for Pichia pastoris.</title>
        <authorList>
            <person name="Love K.R."/>
            <person name="Shah K.A."/>
            <person name="Whittaker C.A."/>
            <person name="Wu J."/>
            <person name="Bartlett M.C."/>
            <person name="Ma D."/>
            <person name="Leeson R.L."/>
            <person name="Priest M."/>
            <person name="Young S.K."/>
            <person name="Love J.C."/>
        </authorList>
    </citation>
    <scope>NUCLEOTIDE SEQUENCE [LARGE SCALE GENOMIC DNA]</scope>
    <source>
        <strain evidence="7 8">ATCC 28485</strain>
    </source>
</reference>
<dbReference type="InterPro" id="IPR008659">
    <property type="entry name" value="Kre9/Knh1_C"/>
</dbReference>
<feature type="chain" id="PRO_5012972434" evidence="4">
    <location>
        <begin position="16"/>
        <end position="264"/>
    </location>
</feature>
<keyword evidence="3 4" id="KW-0732">Signal</keyword>
<sequence length="264" mass="28474">MFWFLVLSLISQALAVVEFSSPEGGESFTVSGSSVTIPIEFKDDESFPSIADASNLVISLCTGPNGDISCSEIETTPPGDLLSGSTYEYDASVLATFGGSGSYYLQIYSKYSGGYAIVYSERFTLRSMTGTLTPSGSGSPPANDISMSSAQNAEISKSFTVPYTLQTGRTRYAPMQTQPSGTVSVTSWTRRYPTSSVSYYSTLVPSPAVFSTITPGWDYSYTSAVNFATPAPYPSQNGGWYAASRRISRPFIQSTTALQRRWAY</sequence>
<proteinExistence type="inferred from homology"/>
<evidence type="ECO:0000259" key="5">
    <source>
        <dbReference type="Pfam" id="PF05390"/>
    </source>
</evidence>
<gene>
    <name evidence="7" type="primary">KRE9</name>
    <name evidence="7" type="ORF">ATY40_BA7503546</name>
</gene>
<evidence type="ECO:0000313" key="8">
    <source>
        <dbReference type="Proteomes" id="UP000094565"/>
    </source>
</evidence>
<feature type="signal peptide" evidence="4">
    <location>
        <begin position="1"/>
        <end position="15"/>
    </location>
</feature>
<feature type="domain" description="Yeast cell wall synthesis Kre9/Knh1-like N-terminal" evidence="6">
    <location>
        <begin position="21"/>
        <end position="125"/>
    </location>
</feature>
<dbReference type="Pfam" id="PF10342">
    <property type="entry name" value="Kre9_KNH"/>
    <property type="match status" value="1"/>
</dbReference>
<evidence type="ECO:0000256" key="2">
    <source>
        <dbReference type="ARBA" id="ARBA00006816"/>
    </source>
</evidence>